<keyword evidence="3" id="KW-1185">Reference proteome</keyword>
<dbReference type="Proteomes" id="UP001501746">
    <property type="component" value="Unassembled WGS sequence"/>
</dbReference>
<dbReference type="PANTHER" id="PTHR47623">
    <property type="entry name" value="OS09G0287300 PROTEIN"/>
    <property type="match status" value="1"/>
</dbReference>
<dbReference type="InterPro" id="IPR029033">
    <property type="entry name" value="His_PPase_superfam"/>
</dbReference>
<reference evidence="2 3" key="1">
    <citation type="journal article" date="2019" name="Int. J. Syst. Evol. Microbiol.">
        <title>The Global Catalogue of Microorganisms (GCM) 10K type strain sequencing project: providing services to taxonomists for standard genome sequencing and annotation.</title>
        <authorList>
            <consortium name="The Broad Institute Genomics Platform"/>
            <consortium name="The Broad Institute Genome Sequencing Center for Infectious Disease"/>
            <person name="Wu L."/>
            <person name="Ma J."/>
        </authorList>
    </citation>
    <scope>NUCLEOTIDE SEQUENCE [LARGE SCALE GENOMIC DNA]</scope>
    <source>
        <strain evidence="2 3">JCM 14323</strain>
    </source>
</reference>
<dbReference type="CDD" id="cd07067">
    <property type="entry name" value="HP_PGM_like"/>
    <property type="match status" value="1"/>
</dbReference>
<dbReference type="EMBL" id="BAAANK010000003">
    <property type="protein sequence ID" value="GAA1829272.1"/>
    <property type="molecule type" value="Genomic_DNA"/>
</dbReference>
<name>A0ABN2MKL3_9MICO</name>
<evidence type="ECO:0000256" key="1">
    <source>
        <dbReference type="SAM" id="MobiDB-lite"/>
    </source>
</evidence>
<evidence type="ECO:0000313" key="3">
    <source>
        <dbReference type="Proteomes" id="UP001501746"/>
    </source>
</evidence>
<gene>
    <name evidence="2" type="primary">sixA</name>
    <name evidence="2" type="ORF">GCM10009750_11040</name>
</gene>
<accession>A0ABN2MKL3</accession>
<dbReference type="Gene3D" id="3.40.50.1240">
    <property type="entry name" value="Phosphoglycerate mutase-like"/>
    <property type="match status" value="1"/>
</dbReference>
<proteinExistence type="predicted"/>
<comment type="caution">
    <text evidence="2">The sequence shown here is derived from an EMBL/GenBank/DDBJ whole genome shotgun (WGS) entry which is preliminary data.</text>
</comment>
<sequence length="169" mass="18378">MKTLTLVRHAKSDWGQPGLSDHDRPLNDRGLRDAPEMGRRLRERGAIPDLIVSSTALRARTTAGLIADALGLDAASVVLEDRLYGSSPETILRVVGELDGELARVMVVAHNPGISDFAFDLTRSVGEMPTCAVLELDFDIDEWAEIEFEPPMASRFDTPKEAPGAAPRS</sequence>
<dbReference type="SMART" id="SM00855">
    <property type="entry name" value="PGAM"/>
    <property type="match status" value="1"/>
</dbReference>
<feature type="region of interest" description="Disordered" evidence="1">
    <location>
        <begin position="14"/>
        <end position="33"/>
    </location>
</feature>
<dbReference type="RefSeq" id="WP_212275470.1">
    <property type="nucleotide sequence ID" value="NZ_BAAANK010000003.1"/>
</dbReference>
<evidence type="ECO:0000313" key="2">
    <source>
        <dbReference type="EMBL" id="GAA1829272.1"/>
    </source>
</evidence>
<organism evidence="2 3">
    <name type="scientific">Agromyces salentinus</name>
    <dbReference type="NCBI Taxonomy" id="269421"/>
    <lineage>
        <taxon>Bacteria</taxon>
        <taxon>Bacillati</taxon>
        <taxon>Actinomycetota</taxon>
        <taxon>Actinomycetes</taxon>
        <taxon>Micrococcales</taxon>
        <taxon>Microbacteriaceae</taxon>
        <taxon>Agromyces</taxon>
    </lineage>
</organism>
<dbReference type="InterPro" id="IPR013078">
    <property type="entry name" value="His_Pase_superF_clade-1"/>
</dbReference>
<feature type="compositionally biased region" description="Basic and acidic residues" evidence="1">
    <location>
        <begin position="20"/>
        <end position="33"/>
    </location>
</feature>
<dbReference type="SUPFAM" id="SSF53254">
    <property type="entry name" value="Phosphoglycerate mutase-like"/>
    <property type="match status" value="1"/>
</dbReference>
<dbReference type="Pfam" id="PF00300">
    <property type="entry name" value="His_Phos_1"/>
    <property type="match status" value="1"/>
</dbReference>
<protein>
    <submittedName>
        <fullName evidence="2">Phosphohistidine phosphatase SixA</fullName>
    </submittedName>
</protein>
<dbReference type="PANTHER" id="PTHR47623:SF1">
    <property type="entry name" value="OS09G0287300 PROTEIN"/>
    <property type="match status" value="1"/>
</dbReference>